<dbReference type="GO" id="GO:0019843">
    <property type="term" value="F:rRNA binding"/>
    <property type="evidence" value="ECO:0007669"/>
    <property type="project" value="UniProtKB-UniRule"/>
</dbReference>
<dbReference type="GO" id="GO:0003735">
    <property type="term" value="F:structural constituent of ribosome"/>
    <property type="evidence" value="ECO:0007669"/>
    <property type="project" value="InterPro"/>
</dbReference>
<keyword evidence="8" id="KW-0934">Plastid</keyword>
<evidence type="ECO:0000256" key="2">
    <source>
        <dbReference type="ARBA" id="ARBA00010618"/>
    </source>
</evidence>
<proteinExistence type="inferred from homology"/>
<comment type="similarity">
    <text evidence="2 6">Belongs to the universal ribosomal protein uL24 family.</text>
</comment>
<name>A0A1Z1MUK0_9FLOR</name>
<comment type="subcellular location">
    <subcellularLocation>
        <location evidence="6">Plastid</location>
        <location evidence="6">Chloroplast</location>
    </subcellularLocation>
</comment>
<feature type="domain" description="KOW" evidence="7">
    <location>
        <begin position="2"/>
        <end position="29"/>
    </location>
</feature>
<evidence type="ECO:0000256" key="4">
    <source>
        <dbReference type="ARBA" id="ARBA00023274"/>
    </source>
</evidence>
<evidence type="ECO:0000256" key="6">
    <source>
        <dbReference type="HAMAP-Rule" id="MF_01326"/>
    </source>
</evidence>
<dbReference type="InterPro" id="IPR008991">
    <property type="entry name" value="Translation_prot_SH3-like_sf"/>
</dbReference>
<gene>
    <name evidence="6 8" type="primary">rpl24</name>
</gene>
<evidence type="ECO:0000256" key="3">
    <source>
        <dbReference type="ARBA" id="ARBA00022980"/>
    </source>
</evidence>
<evidence type="ECO:0000259" key="7">
    <source>
        <dbReference type="SMART" id="SM00739"/>
    </source>
</evidence>
<dbReference type="GO" id="GO:0009507">
    <property type="term" value="C:chloroplast"/>
    <property type="evidence" value="ECO:0007669"/>
    <property type="project" value="UniProtKB-SubCell"/>
</dbReference>
<keyword evidence="8" id="KW-0150">Chloroplast</keyword>
<sequence>MKIKKGSKVIVISGKNKNKKGTVLSICYKKQKVIIENINMQTRHIKAKQNDEKGKKILKEGPIHYSNIKTDNSKK</sequence>
<dbReference type="HAMAP" id="MF_01326_B">
    <property type="entry name" value="Ribosomal_uL24_B"/>
    <property type="match status" value="1"/>
</dbReference>
<dbReference type="Gene3D" id="2.30.30.30">
    <property type="match status" value="1"/>
</dbReference>
<dbReference type="SUPFAM" id="SSF50104">
    <property type="entry name" value="Translation proteins SH3-like domain"/>
    <property type="match status" value="1"/>
</dbReference>
<dbReference type="NCBIfam" id="TIGR01079">
    <property type="entry name" value="rplX_bact"/>
    <property type="match status" value="1"/>
</dbReference>
<dbReference type="InterPro" id="IPR014722">
    <property type="entry name" value="Rib_uL2_dom2"/>
</dbReference>
<organism evidence="8">
    <name type="scientific">Tolypiocladia glomerulata</name>
    <dbReference type="NCBI Taxonomy" id="860646"/>
    <lineage>
        <taxon>Eukaryota</taxon>
        <taxon>Rhodophyta</taxon>
        <taxon>Florideophyceae</taxon>
        <taxon>Rhodymeniophycidae</taxon>
        <taxon>Ceramiales</taxon>
        <taxon>Rhodomelaceae</taxon>
        <taxon>Polysiphonioideae</taxon>
        <taxon>Tolypiocladia</taxon>
    </lineage>
</organism>
<keyword evidence="6" id="KW-0694">RNA-binding</keyword>
<protein>
    <recommendedName>
        <fullName evidence="5 6">Large ribosomal subunit protein uL24c</fullName>
    </recommendedName>
</protein>
<dbReference type="GO" id="GO:0006412">
    <property type="term" value="P:translation"/>
    <property type="evidence" value="ECO:0007669"/>
    <property type="project" value="UniProtKB-UniRule"/>
</dbReference>
<evidence type="ECO:0000313" key="8">
    <source>
        <dbReference type="EMBL" id="ARW69790.1"/>
    </source>
</evidence>
<evidence type="ECO:0000256" key="1">
    <source>
        <dbReference type="ARBA" id="ARBA00004072"/>
    </source>
</evidence>
<dbReference type="GO" id="GO:0005840">
    <property type="term" value="C:ribosome"/>
    <property type="evidence" value="ECO:0007669"/>
    <property type="project" value="UniProtKB-KW"/>
</dbReference>
<geneLocation type="chloroplast" evidence="8"/>
<reference evidence="8" key="1">
    <citation type="journal article" date="2017" name="J. Phycol.">
        <title>Analysis of chloroplast genomes and a supermatrix inform reclassification of the Rhodomelaceae (Rhodophyta).</title>
        <authorList>
            <person name="Diaz-Tapia P."/>
            <person name="Maggs C.A."/>
            <person name="West J.A."/>
            <person name="Verbruggen H."/>
        </authorList>
    </citation>
    <scope>NUCLEOTIDE SEQUENCE</scope>
    <source>
        <strain evidence="8">PD1825</strain>
    </source>
</reference>
<dbReference type="PANTHER" id="PTHR12903">
    <property type="entry name" value="MITOCHONDRIAL RIBOSOMAL PROTEIN L24"/>
    <property type="match status" value="1"/>
</dbReference>
<comment type="function">
    <text evidence="1 6">One of two assembly initiator proteins, it binds directly to the 5'-end of the 23S rRNA, where it nucleates assembly of the 50S subunit.</text>
</comment>
<dbReference type="Pfam" id="PF00467">
    <property type="entry name" value="KOW"/>
    <property type="match status" value="1"/>
</dbReference>
<keyword evidence="4 6" id="KW-0687">Ribonucleoprotein</keyword>
<dbReference type="InterPro" id="IPR003256">
    <property type="entry name" value="Ribosomal_uL24"/>
</dbReference>
<accession>A0A1Z1MUK0</accession>
<dbReference type="InterPro" id="IPR041988">
    <property type="entry name" value="Ribosomal_uL24_KOW"/>
</dbReference>
<dbReference type="InterPro" id="IPR005824">
    <property type="entry name" value="KOW"/>
</dbReference>
<keyword evidence="6" id="KW-0699">rRNA-binding</keyword>
<comment type="subunit">
    <text evidence="6">Part of the 50S ribosomal subunit.</text>
</comment>
<dbReference type="RefSeq" id="YP_009399971.1">
    <property type="nucleotide sequence ID" value="NC_035299.1"/>
</dbReference>
<dbReference type="AlphaFoldDB" id="A0A1Z1MUK0"/>
<dbReference type="CDD" id="cd06089">
    <property type="entry name" value="KOW_RPL26"/>
    <property type="match status" value="1"/>
</dbReference>
<dbReference type="Pfam" id="PF17136">
    <property type="entry name" value="ribosomal_L24"/>
    <property type="match status" value="1"/>
</dbReference>
<dbReference type="GeneID" id="33362517"/>
<dbReference type="InterPro" id="IPR057264">
    <property type="entry name" value="Ribosomal_uL24_C"/>
</dbReference>
<dbReference type="SMART" id="SM00739">
    <property type="entry name" value="KOW"/>
    <property type="match status" value="1"/>
</dbReference>
<evidence type="ECO:0000256" key="5">
    <source>
        <dbReference type="ARBA" id="ARBA00035282"/>
    </source>
</evidence>
<dbReference type="EMBL" id="MF101467">
    <property type="protein sequence ID" value="ARW69790.1"/>
    <property type="molecule type" value="Genomic_DNA"/>
</dbReference>
<keyword evidence="3 6" id="KW-0689">Ribosomal protein</keyword>
<dbReference type="GO" id="GO:1990904">
    <property type="term" value="C:ribonucleoprotein complex"/>
    <property type="evidence" value="ECO:0007669"/>
    <property type="project" value="UniProtKB-KW"/>
</dbReference>